<protein>
    <recommendedName>
        <fullName evidence="3">Peptidase S9 prolyl oligopeptidase catalytic domain-containing protein</fullName>
    </recommendedName>
</protein>
<dbReference type="OrthoDB" id="446723at2759"/>
<organism evidence="1 2">
    <name type="scientific">Albugo candida</name>
    <dbReference type="NCBI Taxonomy" id="65357"/>
    <lineage>
        <taxon>Eukaryota</taxon>
        <taxon>Sar</taxon>
        <taxon>Stramenopiles</taxon>
        <taxon>Oomycota</taxon>
        <taxon>Peronosporomycetes</taxon>
        <taxon>Albuginales</taxon>
        <taxon>Albuginaceae</taxon>
        <taxon>Albugo</taxon>
    </lineage>
</organism>
<dbReference type="STRING" id="65357.A0A024GBZ8"/>
<reference evidence="1 2" key="1">
    <citation type="submission" date="2012-05" db="EMBL/GenBank/DDBJ databases">
        <title>Recombination and specialization in a pathogen metapopulation.</title>
        <authorList>
            <person name="Gardiner A."/>
            <person name="Kemen E."/>
            <person name="Schultz-Larsen T."/>
            <person name="MacLean D."/>
            <person name="Van Oosterhout C."/>
            <person name="Jones J.D.G."/>
        </authorList>
    </citation>
    <scope>NUCLEOTIDE SEQUENCE [LARGE SCALE GENOMIC DNA]</scope>
    <source>
        <strain evidence="1 2">Ac Nc2</strain>
    </source>
</reference>
<proteinExistence type="predicted"/>
<dbReference type="PANTHER" id="PTHR12277">
    <property type="entry name" value="ALPHA/BETA HYDROLASE DOMAIN-CONTAINING PROTEIN"/>
    <property type="match status" value="1"/>
</dbReference>
<dbReference type="Proteomes" id="UP000053237">
    <property type="component" value="Unassembled WGS sequence"/>
</dbReference>
<dbReference type="Gene3D" id="3.40.50.1820">
    <property type="entry name" value="alpha/beta hydrolase"/>
    <property type="match status" value="1"/>
</dbReference>
<dbReference type="SUPFAM" id="SSF53474">
    <property type="entry name" value="alpha/beta-Hydrolases"/>
    <property type="match status" value="1"/>
</dbReference>
<dbReference type="PANTHER" id="PTHR12277:SF81">
    <property type="entry name" value="PROTEIN ABHD13"/>
    <property type="match status" value="1"/>
</dbReference>
<sequence length="169" mass="19598">MRTLEPHIYIYVMSRKYPHTRSFSALSSLKQIVAGVILQSPVLSMYRVVFQFRFSMPGDLFCNIDRIADIESPITIIHGTRDEVVPFWHAEILFETCQQEWRFKPLWVTDAGHNNIEVFLSAFGDRFFEHLIEFVNICHTTTTIRMEDSKLSDSTASASSSSIFSRLFH</sequence>
<keyword evidence="2" id="KW-1185">Reference proteome</keyword>
<dbReference type="InterPro" id="IPR029058">
    <property type="entry name" value="AB_hydrolase_fold"/>
</dbReference>
<comment type="caution">
    <text evidence="1">The sequence shown here is derived from an EMBL/GenBank/DDBJ whole genome shotgun (WGS) entry which is preliminary data.</text>
</comment>
<evidence type="ECO:0000313" key="1">
    <source>
        <dbReference type="EMBL" id="CCI43847.1"/>
    </source>
</evidence>
<evidence type="ECO:0000313" key="2">
    <source>
        <dbReference type="Proteomes" id="UP000053237"/>
    </source>
</evidence>
<evidence type="ECO:0008006" key="3">
    <source>
        <dbReference type="Google" id="ProtNLM"/>
    </source>
</evidence>
<dbReference type="AlphaFoldDB" id="A0A024GBZ8"/>
<name>A0A024GBZ8_9STRA</name>
<accession>A0A024GBZ8</accession>
<gene>
    <name evidence="1" type="ORF">BN9_046310</name>
</gene>
<dbReference type="InParanoid" id="A0A024GBZ8"/>
<dbReference type="EMBL" id="CAIX01000056">
    <property type="protein sequence ID" value="CCI43847.1"/>
    <property type="molecule type" value="Genomic_DNA"/>
</dbReference>